<sequence length="72" mass="7758">MNSDENGNQGVDDPMTPPNGVKAPGRGHAAIQEGPAQASEIDDDDAIEDEVDADEDLEEDDEDDEDDEEDDQ</sequence>
<comment type="caution">
    <text evidence="2">The sequence shown here is derived from an EMBL/GenBank/DDBJ whole genome shotgun (WGS) entry which is preliminary data.</text>
</comment>
<gene>
    <name evidence="2" type="ORF">XpopCFBP1817_15435</name>
</gene>
<keyword evidence="3" id="KW-1185">Reference proteome</keyword>
<dbReference type="AlphaFoldDB" id="A0A2S7ELM1"/>
<name>A0A2S7ELM1_9XANT</name>
<evidence type="ECO:0000313" key="3">
    <source>
        <dbReference type="Proteomes" id="UP000239939"/>
    </source>
</evidence>
<accession>A0A2S7ELM1</accession>
<protein>
    <submittedName>
        <fullName evidence="2">Uncharacterized protein</fullName>
    </submittedName>
</protein>
<organism evidence="2 3">
    <name type="scientific">Xanthomonas populi</name>
    <dbReference type="NCBI Taxonomy" id="53414"/>
    <lineage>
        <taxon>Bacteria</taxon>
        <taxon>Pseudomonadati</taxon>
        <taxon>Pseudomonadota</taxon>
        <taxon>Gammaproteobacteria</taxon>
        <taxon>Lysobacterales</taxon>
        <taxon>Lysobacteraceae</taxon>
        <taxon>Xanthomonas</taxon>
    </lineage>
</organism>
<feature type="compositionally biased region" description="Acidic residues" evidence="1">
    <location>
        <begin position="40"/>
        <end position="72"/>
    </location>
</feature>
<dbReference type="Proteomes" id="UP000239939">
    <property type="component" value="Unassembled WGS sequence"/>
</dbReference>
<dbReference type="EMBL" id="MDEJ01000109">
    <property type="protein sequence ID" value="PPU91095.1"/>
    <property type="molecule type" value="Genomic_DNA"/>
</dbReference>
<reference evidence="3" key="1">
    <citation type="submission" date="2016-08" db="EMBL/GenBank/DDBJ databases">
        <authorList>
            <person name="Merda D."/>
            <person name="Briand M."/>
            <person name="Taghouti G."/>
            <person name="Carrere S."/>
            <person name="Gouzy J."/>
            <person name="Portier P."/>
            <person name="Jacques M.-A."/>
            <person name="Fischer-Le Saux M."/>
        </authorList>
    </citation>
    <scope>NUCLEOTIDE SEQUENCE [LARGE SCALE GENOMIC DNA]</scope>
    <source>
        <strain evidence="3">CFBP1817</strain>
    </source>
</reference>
<feature type="region of interest" description="Disordered" evidence="1">
    <location>
        <begin position="1"/>
        <end position="72"/>
    </location>
</feature>
<proteinExistence type="predicted"/>
<dbReference type="RefSeq" id="WP_167393949.1">
    <property type="nucleotide sequence ID" value="NZ_MDEJ01000109.1"/>
</dbReference>
<evidence type="ECO:0000313" key="2">
    <source>
        <dbReference type="EMBL" id="PPU91095.1"/>
    </source>
</evidence>
<evidence type="ECO:0000256" key="1">
    <source>
        <dbReference type="SAM" id="MobiDB-lite"/>
    </source>
</evidence>